<feature type="coiled-coil region" evidence="1">
    <location>
        <begin position="114"/>
        <end position="148"/>
    </location>
</feature>
<evidence type="ECO:0000313" key="2">
    <source>
        <dbReference type="EMBL" id="CAH1407631.1"/>
    </source>
</evidence>
<evidence type="ECO:0000313" key="3">
    <source>
        <dbReference type="Proteomes" id="UP001152798"/>
    </source>
</evidence>
<keyword evidence="3" id="KW-1185">Reference proteome</keyword>
<organism evidence="2 3">
    <name type="scientific">Nezara viridula</name>
    <name type="common">Southern green stink bug</name>
    <name type="synonym">Cimex viridulus</name>
    <dbReference type="NCBI Taxonomy" id="85310"/>
    <lineage>
        <taxon>Eukaryota</taxon>
        <taxon>Metazoa</taxon>
        <taxon>Ecdysozoa</taxon>
        <taxon>Arthropoda</taxon>
        <taxon>Hexapoda</taxon>
        <taxon>Insecta</taxon>
        <taxon>Pterygota</taxon>
        <taxon>Neoptera</taxon>
        <taxon>Paraneoptera</taxon>
        <taxon>Hemiptera</taxon>
        <taxon>Heteroptera</taxon>
        <taxon>Panheteroptera</taxon>
        <taxon>Pentatomomorpha</taxon>
        <taxon>Pentatomoidea</taxon>
        <taxon>Pentatomidae</taxon>
        <taxon>Pentatominae</taxon>
        <taxon>Nezara</taxon>
    </lineage>
</organism>
<dbReference type="AlphaFoldDB" id="A0A9P0HTC0"/>
<name>A0A9P0HTC0_NEZVI</name>
<proteinExistence type="predicted"/>
<feature type="coiled-coil region" evidence="1">
    <location>
        <begin position="22"/>
        <end position="49"/>
    </location>
</feature>
<dbReference type="OrthoDB" id="6615663at2759"/>
<dbReference type="Proteomes" id="UP001152798">
    <property type="component" value="Chromosome 7"/>
</dbReference>
<keyword evidence="1" id="KW-0175">Coiled coil</keyword>
<gene>
    <name evidence="2" type="ORF">NEZAVI_LOCUS15310</name>
</gene>
<sequence>MEIMVFDKERLLSELKLDKKARETIQEDNRKLDIEIRKLEKELNRLQKEDLLTKAPPVDNPTYKKYLEQIKFKESQRRQLAVDRERLRIMIEARTDITELNVELLTQAELIRIVKQLERRKVDTASKLQQAENSLDTTAKEVIKLKDALKMYQTEIELRDRKRGVSRLHSQKF</sequence>
<reference evidence="2" key="1">
    <citation type="submission" date="2022-01" db="EMBL/GenBank/DDBJ databases">
        <authorList>
            <person name="King R."/>
        </authorList>
    </citation>
    <scope>NUCLEOTIDE SEQUENCE</scope>
</reference>
<protein>
    <submittedName>
        <fullName evidence="2">Uncharacterized protein</fullName>
    </submittedName>
</protein>
<dbReference type="EMBL" id="OV725083">
    <property type="protein sequence ID" value="CAH1407631.1"/>
    <property type="molecule type" value="Genomic_DNA"/>
</dbReference>
<evidence type="ECO:0000256" key="1">
    <source>
        <dbReference type="SAM" id="Coils"/>
    </source>
</evidence>
<accession>A0A9P0HTC0</accession>